<keyword evidence="1" id="KW-0808">Transferase</keyword>
<dbReference type="PANTHER" id="PTHR43861">
    <property type="entry name" value="TRANS-ACONITATE 2-METHYLTRANSFERASE-RELATED"/>
    <property type="match status" value="1"/>
</dbReference>
<dbReference type="InterPro" id="IPR029063">
    <property type="entry name" value="SAM-dependent_MTases_sf"/>
</dbReference>
<dbReference type="Gene3D" id="3.40.50.150">
    <property type="entry name" value="Vaccinia Virus protein VP39"/>
    <property type="match status" value="1"/>
</dbReference>
<organism evidence="1">
    <name type="scientific">Ignisphaera aggregans</name>
    <dbReference type="NCBI Taxonomy" id="334771"/>
    <lineage>
        <taxon>Archaea</taxon>
        <taxon>Thermoproteota</taxon>
        <taxon>Thermoprotei</taxon>
        <taxon>Desulfurococcales</taxon>
        <taxon>Desulfurococcaceae</taxon>
        <taxon>Ignisphaera</taxon>
    </lineage>
</organism>
<dbReference type="GO" id="GO:0032259">
    <property type="term" value="P:methylation"/>
    <property type="evidence" value="ECO:0007669"/>
    <property type="project" value="UniProtKB-KW"/>
</dbReference>
<name>A0A7J3YTE1_9CREN</name>
<protein>
    <submittedName>
        <fullName evidence="1">Class I SAM-dependent methyltransferase</fullName>
    </submittedName>
</protein>
<proteinExistence type="predicted"/>
<dbReference type="EMBL" id="DRYU01000006">
    <property type="protein sequence ID" value="HHP92088.1"/>
    <property type="molecule type" value="Genomic_DNA"/>
</dbReference>
<dbReference type="GO" id="GO:0008168">
    <property type="term" value="F:methyltransferase activity"/>
    <property type="evidence" value="ECO:0007669"/>
    <property type="project" value="UniProtKB-KW"/>
</dbReference>
<dbReference type="Pfam" id="PF13489">
    <property type="entry name" value="Methyltransf_23"/>
    <property type="match status" value="1"/>
</dbReference>
<accession>A0A7J3YTE1</accession>
<sequence>MIIKHDKELKELLAAVTWLENIIATWPTYERKEFYYTFNRRLEALHLVMKYCKRGSTILDIGAGQGFHSLILKKIGYNIIAVDIDDRYAHFLRKNGVKFYKADIEHDLLPFDEVDCILFTEVIEHFIEHLKPSRVPIVLSKFYSILKSKGVLIITTPNAKSIGKLMKRLAGKPVIPHIHIKEYTMKELTSLLHKAGFKLLLTRFSLSTYLNPRKARNIVNYKGTVMAELFRTPHLENLAQAIILPIAILLPSLRGSLVLVAQKEGT</sequence>
<evidence type="ECO:0000313" key="1">
    <source>
        <dbReference type="EMBL" id="HHP92088.1"/>
    </source>
</evidence>
<dbReference type="SUPFAM" id="SSF53335">
    <property type="entry name" value="S-adenosyl-L-methionine-dependent methyltransferases"/>
    <property type="match status" value="1"/>
</dbReference>
<reference evidence="1" key="1">
    <citation type="journal article" date="2020" name="mSystems">
        <title>Genome- and Community-Level Interaction Insights into Carbon Utilization and Element Cycling Functions of Hydrothermarchaeota in Hydrothermal Sediment.</title>
        <authorList>
            <person name="Zhou Z."/>
            <person name="Liu Y."/>
            <person name="Xu W."/>
            <person name="Pan J."/>
            <person name="Luo Z.H."/>
            <person name="Li M."/>
        </authorList>
    </citation>
    <scope>NUCLEOTIDE SEQUENCE [LARGE SCALE GENOMIC DNA]</scope>
    <source>
        <strain evidence="1">SpSt-1109</strain>
    </source>
</reference>
<comment type="caution">
    <text evidence="1">The sequence shown here is derived from an EMBL/GenBank/DDBJ whole genome shotgun (WGS) entry which is preliminary data.</text>
</comment>
<dbReference type="AlphaFoldDB" id="A0A7J3YTE1"/>
<gene>
    <name evidence="1" type="ORF">ENM70_00445</name>
</gene>
<keyword evidence="1" id="KW-0489">Methyltransferase</keyword>
<dbReference type="CDD" id="cd02440">
    <property type="entry name" value="AdoMet_MTases"/>
    <property type="match status" value="1"/>
</dbReference>